<dbReference type="Proteomes" id="UP000591131">
    <property type="component" value="Unassembled WGS sequence"/>
</dbReference>
<proteinExistence type="predicted"/>
<evidence type="ECO:0000313" key="1">
    <source>
        <dbReference type="EMBL" id="KAF4672679.1"/>
    </source>
</evidence>
<protein>
    <submittedName>
        <fullName evidence="1">Uncharacterized protein</fullName>
    </submittedName>
</protein>
<name>A0A7J6MM55_PERCH</name>
<comment type="caution">
    <text evidence="1">The sequence shown here is derived from an EMBL/GenBank/DDBJ whole genome shotgun (WGS) entry which is preliminary data.</text>
</comment>
<dbReference type="AlphaFoldDB" id="A0A7J6MM55"/>
<dbReference type="EMBL" id="JAAPAO010000102">
    <property type="protein sequence ID" value="KAF4672679.1"/>
    <property type="molecule type" value="Genomic_DNA"/>
</dbReference>
<gene>
    <name evidence="1" type="ORF">FOL47_000232</name>
</gene>
<keyword evidence="2" id="KW-1185">Reference proteome</keyword>
<reference evidence="1 2" key="1">
    <citation type="submission" date="2020-04" db="EMBL/GenBank/DDBJ databases">
        <title>Perkinsus chesapeaki whole genome sequence.</title>
        <authorList>
            <person name="Bogema D.R."/>
        </authorList>
    </citation>
    <scope>NUCLEOTIDE SEQUENCE [LARGE SCALE GENOMIC DNA]</scope>
    <source>
        <strain evidence="1">ATCC PRA-425</strain>
    </source>
</reference>
<sequence>MFENRRIEFETIDGRQTYCDWDFNYISDLRYILFTLSGPCSSLFPSSPNEEKDLVLNLEESKASIQDPPNPIRLTFRGGIDGGIERLMNLHISDPSPPSPSYSL</sequence>
<evidence type="ECO:0000313" key="2">
    <source>
        <dbReference type="Proteomes" id="UP000591131"/>
    </source>
</evidence>
<accession>A0A7J6MM55</accession>
<organism evidence="1 2">
    <name type="scientific">Perkinsus chesapeaki</name>
    <name type="common">Clam parasite</name>
    <name type="synonym">Perkinsus andrewsi</name>
    <dbReference type="NCBI Taxonomy" id="330153"/>
    <lineage>
        <taxon>Eukaryota</taxon>
        <taxon>Sar</taxon>
        <taxon>Alveolata</taxon>
        <taxon>Perkinsozoa</taxon>
        <taxon>Perkinsea</taxon>
        <taxon>Perkinsida</taxon>
        <taxon>Perkinsidae</taxon>
        <taxon>Perkinsus</taxon>
    </lineage>
</organism>